<name>A0A834IZW7_RHYFE</name>
<dbReference type="Pfam" id="PF04930">
    <property type="entry name" value="FUN14"/>
    <property type="match status" value="1"/>
</dbReference>
<gene>
    <name evidence="8" type="ORF">GWI33_001734</name>
</gene>
<dbReference type="OrthoDB" id="163794at2759"/>
<evidence type="ECO:0000256" key="5">
    <source>
        <dbReference type="ARBA" id="ARBA00023136"/>
    </source>
</evidence>
<keyword evidence="3 7" id="KW-0812">Transmembrane</keyword>
<dbReference type="AlphaFoldDB" id="A0A834IZW7"/>
<evidence type="ECO:0000256" key="6">
    <source>
        <dbReference type="SAM" id="MobiDB-lite"/>
    </source>
</evidence>
<dbReference type="PANTHER" id="PTHR21346">
    <property type="entry name" value="FUN14 DOMAIN CONTAINING"/>
    <property type="match status" value="1"/>
</dbReference>
<dbReference type="InterPro" id="IPR007014">
    <property type="entry name" value="FUN14"/>
</dbReference>
<protein>
    <submittedName>
        <fullName evidence="8">Uncharacterized protein</fullName>
    </submittedName>
</protein>
<evidence type="ECO:0000256" key="1">
    <source>
        <dbReference type="ARBA" id="ARBA00004374"/>
    </source>
</evidence>
<feature type="transmembrane region" description="Helical" evidence="7">
    <location>
        <begin position="51"/>
        <end position="68"/>
    </location>
</feature>
<evidence type="ECO:0000256" key="2">
    <source>
        <dbReference type="ARBA" id="ARBA00009160"/>
    </source>
</evidence>
<proteinExistence type="inferred from homology"/>
<keyword evidence="4 7" id="KW-1133">Transmembrane helix</keyword>
<organism evidence="8 9">
    <name type="scientific">Rhynchophorus ferrugineus</name>
    <name type="common">Red palm weevil</name>
    <name type="synonym">Curculio ferrugineus</name>
    <dbReference type="NCBI Taxonomy" id="354439"/>
    <lineage>
        <taxon>Eukaryota</taxon>
        <taxon>Metazoa</taxon>
        <taxon>Ecdysozoa</taxon>
        <taxon>Arthropoda</taxon>
        <taxon>Hexapoda</taxon>
        <taxon>Insecta</taxon>
        <taxon>Pterygota</taxon>
        <taxon>Neoptera</taxon>
        <taxon>Endopterygota</taxon>
        <taxon>Coleoptera</taxon>
        <taxon>Polyphaga</taxon>
        <taxon>Cucujiformia</taxon>
        <taxon>Curculionidae</taxon>
        <taxon>Dryophthorinae</taxon>
        <taxon>Rhynchophorus</taxon>
    </lineage>
</organism>
<evidence type="ECO:0000256" key="3">
    <source>
        <dbReference type="ARBA" id="ARBA00022692"/>
    </source>
</evidence>
<evidence type="ECO:0000256" key="4">
    <source>
        <dbReference type="ARBA" id="ARBA00022989"/>
    </source>
</evidence>
<comment type="similarity">
    <text evidence="2">Belongs to the FUN14 family.</text>
</comment>
<dbReference type="GO" id="GO:0000422">
    <property type="term" value="P:autophagy of mitochondrion"/>
    <property type="evidence" value="ECO:0007669"/>
    <property type="project" value="TreeGrafter"/>
</dbReference>
<keyword evidence="9" id="KW-1185">Reference proteome</keyword>
<comment type="caution">
    <text evidence="8">The sequence shown here is derived from an EMBL/GenBank/DDBJ whole genome shotgun (WGS) entry which is preliminary data.</text>
</comment>
<evidence type="ECO:0000256" key="7">
    <source>
        <dbReference type="SAM" id="Phobius"/>
    </source>
</evidence>
<dbReference type="EMBL" id="JAACXV010000014">
    <property type="protein sequence ID" value="KAF7287378.1"/>
    <property type="molecule type" value="Genomic_DNA"/>
</dbReference>
<keyword evidence="5 7" id="KW-0472">Membrane</keyword>
<evidence type="ECO:0000313" key="8">
    <source>
        <dbReference type="EMBL" id="KAF7287378.1"/>
    </source>
</evidence>
<dbReference type="GO" id="GO:0005741">
    <property type="term" value="C:mitochondrial outer membrane"/>
    <property type="evidence" value="ECO:0007669"/>
    <property type="project" value="UniProtKB-SubCell"/>
</dbReference>
<accession>A0A834IZW7</accession>
<dbReference type="PANTHER" id="PTHR21346:SF0">
    <property type="entry name" value="RE45833P"/>
    <property type="match status" value="1"/>
</dbReference>
<feature type="region of interest" description="Disordered" evidence="6">
    <location>
        <begin position="1"/>
        <end position="20"/>
    </location>
</feature>
<sequence>MHDKISLINKSPEDMANTNGAALPRPEVGYINTLARNIYEEIRKLSSNRQLFIAAALGGGLILLQLANEAGYISINWSQLKKVDKNMNQKDHKKKYELSLNLIRNLAEWTQQIINFAVENPEISTGFVGGFFLGLISI</sequence>
<dbReference type="Proteomes" id="UP000625711">
    <property type="component" value="Unassembled WGS sequence"/>
</dbReference>
<comment type="subcellular location">
    <subcellularLocation>
        <location evidence="1">Mitochondrion outer membrane</location>
        <topology evidence="1">Multi-pass membrane protein</topology>
    </subcellularLocation>
</comment>
<evidence type="ECO:0000313" key="9">
    <source>
        <dbReference type="Proteomes" id="UP000625711"/>
    </source>
</evidence>
<reference evidence="8" key="1">
    <citation type="submission" date="2020-08" db="EMBL/GenBank/DDBJ databases">
        <title>Genome sequencing and assembly of the red palm weevil Rhynchophorus ferrugineus.</title>
        <authorList>
            <person name="Dias G.B."/>
            <person name="Bergman C.M."/>
            <person name="Manee M."/>
        </authorList>
    </citation>
    <scope>NUCLEOTIDE SEQUENCE</scope>
    <source>
        <strain evidence="8">AA-2017</strain>
        <tissue evidence="8">Whole larva</tissue>
    </source>
</reference>